<protein>
    <recommendedName>
        <fullName evidence="1">Cyclic-phosphate processing Receiver domain-containing protein</fullName>
    </recommendedName>
</protein>
<organism evidence="2 3">
    <name type="scientific">Saezia sanguinis</name>
    <dbReference type="NCBI Taxonomy" id="1965230"/>
    <lineage>
        <taxon>Bacteria</taxon>
        <taxon>Pseudomonadati</taxon>
        <taxon>Pseudomonadota</taxon>
        <taxon>Betaproteobacteria</taxon>
        <taxon>Burkholderiales</taxon>
        <taxon>Saeziaceae</taxon>
        <taxon>Saezia</taxon>
    </lineage>
</organism>
<proteinExistence type="predicted"/>
<dbReference type="AlphaFoldDB" id="A0A433SAA3"/>
<feature type="domain" description="Cyclic-phosphate processing Receiver" evidence="1">
    <location>
        <begin position="1"/>
        <end position="89"/>
    </location>
</feature>
<gene>
    <name evidence="2" type="ORF">CUZ56_02762</name>
</gene>
<reference evidence="2 3" key="1">
    <citation type="submission" date="2018-01" db="EMBL/GenBank/DDBJ databases">
        <title>Saezia sanguinis gen. nov., sp. nov., in the order Burkholderiales isolated from human blood.</title>
        <authorList>
            <person name="Medina-Pascual M.J."/>
            <person name="Valdezate S."/>
            <person name="Monzon S."/>
            <person name="Cuesta I."/>
            <person name="Carrasco G."/>
            <person name="Villalon P."/>
            <person name="Saez-Nieto J.A."/>
        </authorList>
    </citation>
    <scope>NUCLEOTIDE SEQUENCE [LARGE SCALE GENOMIC DNA]</scope>
    <source>
        <strain evidence="2 3">CNM695-12</strain>
    </source>
</reference>
<comment type="caution">
    <text evidence="2">The sequence shown here is derived from an EMBL/GenBank/DDBJ whole genome shotgun (WGS) entry which is preliminary data.</text>
</comment>
<dbReference type="EMBL" id="PQSP01000010">
    <property type="protein sequence ID" value="RUS65676.1"/>
    <property type="molecule type" value="Genomic_DNA"/>
</dbReference>
<evidence type="ECO:0000313" key="2">
    <source>
        <dbReference type="EMBL" id="RUS65676.1"/>
    </source>
</evidence>
<dbReference type="InterPro" id="IPR046909">
    <property type="entry name" value="cREC_REC"/>
</dbReference>
<dbReference type="RefSeq" id="WP_126980926.1">
    <property type="nucleotide sequence ID" value="NZ_PQSP01000010.1"/>
</dbReference>
<evidence type="ECO:0000313" key="3">
    <source>
        <dbReference type="Proteomes" id="UP000286947"/>
    </source>
</evidence>
<dbReference type="Proteomes" id="UP000286947">
    <property type="component" value="Unassembled WGS sequence"/>
</dbReference>
<keyword evidence="3" id="KW-1185">Reference proteome</keyword>
<evidence type="ECO:0000259" key="1">
    <source>
        <dbReference type="Pfam" id="PF20274"/>
    </source>
</evidence>
<dbReference type="Pfam" id="PF20274">
    <property type="entry name" value="cREC_REC"/>
    <property type="match status" value="1"/>
</dbReference>
<name>A0A433SAA3_9BURK</name>
<dbReference type="OrthoDB" id="5124760at2"/>
<accession>A0A433SAA3</accession>
<sequence>MKVFLDDLRTPPPGWILVAWPEEAIALLKTGQVTDISLDHDLGDDERGTGYDVLLWIEEAVALHGFQPPNITIHSANYSARSKMEAAVQSILNIKRQLKRP</sequence>